<reference evidence="2 3" key="1">
    <citation type="submission" date="2020-07" db="EMBL/GenBank/DDBJ databases">
        <title>Sequencing the genomes of 1000 actinobacteria strains.</title>
        <authorList>
            <person name="Klenk H.-P."/>
        </authorList>
    </citation>
    <scope>NUCLEOTIDE SEQUENCE [LARGE SCALE GENOMIC DNA]</scope>
    <source>
        <strain evidence="2 3">DSM 45763</strain>
    </source>
</reference>
<keyword evidence="3" id="KW-1185">Reference proteome</keyword>
<protein>
    <recommendedName>
        <fullName evidence="4">DUF4352 domain-containing protein</fullName>
    </recommendedName>
</protein>
<accession>A0A852UWI8</accession>
<keyword evidence="1" id="KW-0732">Signal</keyword>
<dbReference type="Proteomes" id="UP000576393">
    <property type="component" value="Unassembled WGS sequence"/>
</dbReference>
<evidence type="ECO:0000313" key="2">
    <source>
        <dbReference type="EMBL" id="NYF40290.1"/>
    </source>
</evidence>
<comment type="caution">
    <text evidence="2">The sequence shown here is derived from an EMBL/GenBank/DDBJ whole genome shotgun (WGS) entry which is preliminary data.</text>
</comment>
<evidence type="ECO:0000256" key="1">
    <source>
        <dbReference type="SAM" id="SignalP"/>
    </source>
</evidence>
<name>A0A852UWI8_9ACTN</name>
<gene>
    <name evidence="2" type="ORF">HDA43_002449</name>
</gene>
<dbReference type="EMBL" id="JACCCO010000001">
    <property type="protein sequence ID" value="NYF40290.1"/>
    <property type="molecule type" value="Genomic_DNA"/>
</dbReference>
<organism evidence="2 3">
    <name type="scientific">Streptosporangium sandarakinum</name>
    <dbReference type="NCBI Taxonomy" id="1260955"/>
    <lineage>
        <taxon>Bacteria</taxon>
        <taxon>Bacillati</taxon>
        <taxon>Actinomycetota</taxon>
        <taxon>Actinomycetes</taxon>
        <taxon>Streptosporangiales</taxon>
        <taxon>Streptosporangiaceae</taxon>
        <taxon>Streptosporangium</taxon>
    </lineage>
</organism>
<dbReference type="AlphaFoldDB" id="A0A852UWI8"/>
<feature type="chain" id="PRO_5032886628" description="DUF4352 domain-containing protein" evidence="1">
    <location>
        <begin position="28"/>
        <end position="209"/>
    </location>
</feature>
<dbReference type="RefSeq" id="WP_179819909.1">
    <property type="nucleotide sequence ID" value="NZ_JACCCO010000001.1"/>
</dbReference>
<feature type="signal peptide" evidence="1">
    <location>
        <begin position="1"/>
        <end position="27"/>
    </location>
</feature>
<proteinExistence type="predicted"/>
<sequence length="209" mass="21661">MARSAPGRWRRLGGLLTGAVLATAAVAAQSFAFSRDDYSGPLTWTGGLGETVTASRISVRAEGVHAARAIEAGTSPGTSSGTGQRATTKGIFLVVDLAATSTRVPQRIAPPVLLTESGRRYAATDKVNGDLTITGPFIQWGWWVRKAAVFEVPPAELAGARIVVHPQEGNGGLIEPSAPEVEIDLGLDEAAAARLVSTAKDVHTLAGKP</sequence>
<evidence type="ECO:0008006" key="4">
    <source>
        <dbReference type="Google" id="ProtNLM"/>
    </source>
</evidence>
<evidence type="ECO:0000313" key="3">
    <source>
        <dbReference type="Proteomes" id="UP000576393"/>
    </source>
</evidence>